<dbReference type="EMBL" id="JARJCM010000102">
    <property type="protein sequence ID" value="KAJ7029308.1"/>
    <property type="molecule type" value="Genomic_DNA"/>
</dbReference>
<accession>A0AAD6SKI3</accession>
<keyword evidence="7" id="KW-1185">Reference proteome</keyword>
<proteinExistence type="predicted"/>
<dbReference type="GO" id="GO:0008270">
    <property type="term" value="F:zinc ion binding"/>
    <property type="evidence" value="ECO:0007669"/>
    <property type="project" value="UniProtKB-KW"/>
</dbReference>
<gene>
    <name evidence="6" type="ORF">C8F04DRAFT_1116548</name>
</gene>
<evidence type="ECO:0000313" key="6">
    <source>
        <dbReference type="EMBL" id="KAJ7029308.1"/>
    </source>
</evidence>
<sequence>MTSFLDLSDLHKIVSERILRRQQEPLTPLPSSDRKLSPDALKISAMLCASLRDPMSSNSLCALAIEAAAKSDLLTESRPDIMAKDANEVQILRAIVSFLTFPRSDRELRALMQKLETCRCNLRDPRIALLHHHKDTLSSDTIRTVGELCQLLAILLNTLPSGTFRKTRKNKAADAQPWPSSQSDIIPTPGGAKTTIAALLAWASVPSTQSFAVFPLLASLARFWEPLARELFRTPKAFSLATDHLQWALDHYDPREKDIVKNFILPVLMCTDGFFFPLVAKDPDATVEALSHVFAQMAQITVEIRPILKALGPIADGADPWFIRVEALQNAQTLPHSIPRLGPDTFVVVWGEVVYIRNINQCMHLECPNPLGRKLSACKRCGVMSYCDVKCQRPAWRASIFPHKTVCDLLHALRKALNLENDAEWDSWIFRPKDKVFAPNKEIPDLDEMCKAKHVSEELCALIGDEVFGLTAAKRAQLDEQEKKEQRQ</sequence>
<dbReference type="PROSITE" id="PS50865">
    <property type="entry name" value="ZF_MYND_2"/>
    <property type="match status" value="1"/>
</dbReference>
<name>A0AAD6SKI3_9AGAR</name>
<dbReference type="AlphaFoldDB" id="A0AAD6SKI3"/>
<keyword evidence="2 4" id="KW-0863">Zinc-finger</keyword>
<evidence type="ECO:0000313" key="7">
    <source>
        <dbReference type="Proteomes" id="UP001218188"/>
    </source>
</evidence>
<feature type="domain" description="MYND-type" evidence="5">
    <location>
        <begin position="364"/>
        <end position="407"/>
    </location>
</feature>
<keyword evidence="3" id="KW-0862">Zinc</keyword>
<reference evidence="6" key="1">
    <citation type="submission" date="2023-03" db="EMBL/GenBank/DDBJ databases">
        <title>Massive genome expansion in bonnet fungi (Mycena s.s.) driven by repeated elements and novel gene families across ecological guilds.</title>
        <authorList>
            <consortium name="Lawrence Berkeley National Laboratory"/>
            <person name="Harder C.B."/>
            <person name="Miyauchi S."/>
            <person name="Viragh M."/>
            <person name="Kuo A."/>
            <person name="Thoen E."/>
            <person name="Andreopoulos B."/>
            <person name="Lu D."/>
            <person name="Skrede I."/>
            <person name="Drula E."/>
            <person name="Henrissat B."/>
            <person name="Morin E."/>
            <person name="Kohler A."/>
            <person name="Barry K."/>
            <person name="LaButti K."/>
            <person name="Morin E."/>
            <person name="Salamov A."/>
            <person name="Lipzen A."/>
            <person name="Mereny Z."/>
            <person name="Hegedus B."/>
            <person name="Baldrian P."/>
            <person name="Stursova M."/>
            <person name="Weitz H."/>
            <person name="Taylor A."/>
            <person name="Grigoriev I.V."/>
            <person name="Nagy L.G."/>
            <person name="Martin F."/>
            <person name="Kauserud H."/>
        </authorList>
    </citation>
    <scope>NUCLEOTIDE SEQUENCE</scope>
    <source>
        <strain evidence="6">CBHHK200</strain>
    </source>
</reference>
<dbReference type="Pfam" id="PF01753">
    <property type="entry name" value="zf-MYND"/>
    <property type="match status" value="1"/>
</dbReference>
<evidence type="ECO:0000259" key="5">
    <source>
        <dbReference type="PROSITE" id="PS50865"/>
    </source>
</evidence>
<dbReference type="InterPro" id="IPR002893">
    <property type="entry name" value="Znf_MYND"/>
</dbReference>
<evidence type="ECO:0000256" key="1">
    <source>
        <dbReference type="ARBA" id="ARBA00022723"/>
    </source>
</evidence>
<evidence type="ECO:0000256" key="3">
    <source>
        <dbReference type="ARBA" id="ARBA00022833"/>
    </source>
</evidence>
<comment type="caution">
    <text evidence="6">The sequence shown here is derived from an EMBL/GenBank/DDBJ whole genome shotgun (WGS) entry which is preliminary data.</text>
</comment>
<dbReference type="SUPFAM" id="SSF144232">
    <property type="entry name" value="HIT/MYND zinc finger-like"/>
    <property type="match status" value="1"/>
</dbReference>
<organism evidence="6 7">
    <name type="scientific">Mycena alexandri</name>
    <dbReference type="NCBI Taxonomy" id="1745969"/>
    <lineage>
        <taxon>Eukaryota</taxon>
        <taxon>Fungi</taxon>
        <taxon>Dikarya</taxon>
        <taxon>Basidiomycota</taxon>
        <taxon>Agaricomycotina</taxon>
        <taxon>Agaricomycetes</taxon>
        <taxon>Agaricomycetidae</taxon>
        <taxon>Agaricales</taxon>
        <taxon>Marasmiineae</taxon>
        <taxon>Mycenaceae</taxon>
        <taxon>Mycena</taxon>
    </lineage>
</organism>
<keyword evidence="1" id="KW-0479">Metal-binding</keyword>
<dbReference type="Proteomes" id="UP001218188">
    <property type="component" value="Unassembled WGS sequence"/>
</dbReference>
<dbReference type="Gene3D" id="6.10.140.2220">
    <property type="match status" value="1"/>
</dbReference>
<evidence type="ECO:0000256" key="2">
    <source>
        <dbReference type="ARBA" id="ARBA00022771"/>
    </source>
</evidence>
<protein>
    <recommendedName>
        <fullName evidence="5">MYND-type domain-containing protein</fullName>
    </recommendedName>
</protein>
<evidence type="ECO:0000256" key="4">
    <source>
        <dbReference type="PROSITE-ProRule" id="PRU00134"/>
    </source>
</evidence>